<feature type="domain" description="RNA polymerase sigma factor 70 region 4 type 2" evidence="6">
    <location>
        <begin position="139"/>
        <end position="190"/>
    </location>
</feature>
<evidence type="ECO:0000313" key="7">
    <source>
        <dbReference type="EMBL" id="TWT66091.1"/>
    </source>
</evidence>
<gene>
    <name evidence="7" type="primary">sigK_2</name>
    <name evidence="7" type="ORF">CA85_29550</name>
</gene>
<keyword evidence="2" id="KW-0805">Transcription regulation</keyword>
<evidence type="ECO:0000259" key="5">
    <source>
        <dbReference type="Pfam" id="PF04542"/>
    </source>
</evidence>
<feature type="domain" description="RNA polymerase sigma-70 region 2" evidence="5">
    <location>
        <begin position="36"/>
        <end position="101"/>
    </location>
</feature>
<dbReference type="InterPro" id="IPR013325">
    <property type="entry name" value="RNA_pol_sigma_r2"/>
</dbReference>
<evidence type="ECO:0000256" key="3">
    <source>
        <dbReference type="ARBA" id="ARBA00023082"/>
    </source>
</evidence>
<keyword evidence="3" id="KW-0731">Sigma factor</keyword>
<proteinExistence type="inferred from homology"/>
<accession>A0A5C5XU54</accession>
<dbReference type="PANTHER" id="PTHR43133:SF62">
    <property type="entry name" value="RNA POLYMERASE SIGMA FACTOR SIGZ"/>
    <property type="match status" value="1"/>
</dbReference>
<dbReference type="InterPro" id="IPR036388">
    <property type="entry name" value="WH-like_DNA-bd_sf"/>
</dbReference>
<dbReference type="InterPro" id="IPR013249">
    <property type="entry name" value="RNA_pol_sigma70_r4_t2"/>
</dbReference>
<keyword evidence="8" id="KW-1185">Reference proteome</keyword>
<dbReference type="InterPro" id="IPR039425">
    <property type="entry name" value="RNA_pol_sigma-70-like"/>
</dbReference>
<dbReference type="AlphaFoldDB" id="A0A5C5XU54"/>
<dbReference type="PANTHER" id="PTHR43133">
    <property type="entry name" value="RNA POLYMERASE ECF-TYPE SIGMA FACTO"/>
    <property type="match status" value="1"/>
</dbReference>
<sequence length="204" mass="23750">MPADASLVVAQQDYSDEQLIERIECGDQASLRCFHDRYRDLVFTVAYRVCGQECDAETVLVTVFWEIWKNPSRWNPRRGPVRTYLLVLARSRAQDLMRSEWGRAKVQREAGEELSFIRSRRNTQQDPSDQFAAKNRAARLREATQILPADMREVLDMAFFDGLTHEEIADRLDIPLGTVKTRIRRGLVQLREHLATTKDDWLIQ</sequence>
<dbReference type="GO" id="GO:0016987">
    <property type="term" value="F:sigma factor activity"/>
    <property type="evidence" value="ECO:0007669"/>
    <property type="project" value="UniProtKB-KW"/>
</dbReference>
<dbReference type="GO" id="GO:0006352">
    <property type="term" value="P:DNA-templated transcription initiation"/>
    <property type="evidence" value="ECO:0007669"/>
    <property type="project" value="InterPro"/>
</dbReference>
<dbReference type="Proteomes" id="UP000318053">
    <property type="component" value="Unassembled WGS sequence"/>
</dbReference>
<name>A0A5C5XU54_9BACT</name>
<evidence type="ECO:0000259" key="6">
    <source>
        <dbReference type="Pfam" id="PF08281"/>
    </source>
</evidence>
<evidence type="ECO:0000313" key="8">
    <source>
        <dbReference type="Proteomes" id="UP000318053"/>
    </source>
</evidence>
<dbReference type="CDD" id="cd06171">
    <property type="entry name" value="Sigma70_r4"/>
    <property type="match status" value="1"/>
</dbReference>
<dbReference type="NCBIfam" id="TIGR02937">
    <property type="entry name" value="sigma70-ECF"/>
    <property type="match status" value="1"/>
</dbReference>
<protein>
    <submittedName>
        <fullName evidence="7">ECF RNA polymerase sigma factor SigK</fullName>
    </submittedName>
</protein>
<evidence type="ECO:0000256" key="2">
    <source>
        <dbReference type="ARBA" id="ARBA00023015"/>
    </source>
</evidence>
<comment type="similarity">
    <text evidence="1">Belongs to the sigma-70 factor family. ECF subfamily.</text>
</comment>
<reference evidence="7 8" key="1">
    <citation type="submission" date="2019-02" db="EMBL/GenBank/DDBJ databases">
        <title>Deep-cultivation of Planctomycetes and their phenomic and genomic characterization uncovers novel biology.</title>
        <authorList>
            <person name="Wiegand S."/>
            <person name="Jogler M."/>
            <person name="Boedeker C."/>
            <person name="Pinto D."/>
            <person name="Vollmers J."/>
            <person name="Rivas-Marin E."/>
            <person name="Kohn T."/>
            <person name="Peeters S.H."/>
            <person name="Heuer A."/>
            <person name="Rast P."/>
            <person name="Oberbeckmann S."/>
            <person name="Bunk B."/>
            <person name="Jeske O."/>
            <person name="Meyerdierks A."/>
            <person name="Storesund J.E."/>
            <person name="Kallscheuer N."/>
            <person name="Luecker S."/>
            <person name="Lage O.M."/>
            <person name="Pohl T."/>
            <person name="Merkel B.J."/>
            <person name="Hornburger P."/>
            <person name="Mueller R.-W."/>
            <person name="Bruemmer F."/>
            <person name="Labrenz M."/>
            <person name="Spormann A.M."/>
            <person name="Op Den Camp H."/>
            <person name="Overmann J."/>
            <person name="Amann R."/>
            <person name="Jetten M.S.M."/>
            <person name="Mascher T."/>
            <person name="Medema M.H."/>
            <person name="Devos D.P."/>
            <person name="Kaster A.-K."/>
            <person name="Ovreas L."/>
            <person name="Rohde M."/>
            <person name="Galperin M.Y."/>
            <person name="Jogler C."/>
        </authorList>
    </citation>
    <scope>NUCLEOTIDE SEQUENCE [LARGE SCALE GENOMIC DNA]</scope>
    <source>
        <strain evidence="7 8">CA85</strain>
    </source>
</reference>
<dbReference type="InterPro" id="IPR014284">
    <property type="entry name" value="RNA_pol_sigma-70_dom"/>
</dbReference>
<dbReference type="Pfam" id="PF04542">
    <property type="entry name" value="Sigma70_r2"/>
    <property type="match status" value="1"/>
</dbReference>
<comment type="caution">
    <text evidence="7">The sequence shown here is derived from an EMBL/GenBank/DDBJ whole genome shotgun (WGS) entry which is preliminary data.</text>
</comment>
<dbReference type="InterPro" id="IPR007627">
    <property type="entry name" value="RNA_pol_sigma70_r2"/>
</dbReference>
<dbReference type="EMBL" id="SJPK01000006">
    <property type="protein sequence ID" value="TWT66091.1"/>
    <property type="molecule type" value="Genomic_DNA"/>
</dbReference>
<evidence type="ECO:0000256" key="4">
    <source>
        <dbReference type="ARBA" id="ARBA00023163"/>
    </source>
</evidence>
<dbReference type="InterPro" id="IPR013324">
    <property type="entry name" value="RNA_pol_sigma_r3/r4-like"/>
</dbReference>
<dbReference type="Gene3D" id="1.10.10.10">
    <property type="entry name" value="Winged helix-like DNA-binding domain superfamily/Winged helix DNA-binding domain"/>
    <property type="match status" value="1"/>
</dbReference>
<dbReference type="SUPFAM" id="SSF88946">
    <property type="entry name" value="Sigma2 domain of RNA polymerase sigma factors"/>
    <property type="match status" value="1"/>
</dbReference>
<organism evidence="7 8">
    <name type="scientific">Allorhodopirellula solitaria</name>
    <dbReference type="NCBI Taxonomy" id="2527987"/>
    <lineage>
        <taxon>Bacteria</taxon>
        <taxon>Pseudomonadati</taxon>
        <taxon>Planctomycetota</taxon>
        <taxon>Planctomycetia</taxon>
        <taxon>Pirellulales</taxon>
        <taxon>Pirellulaceae</taxon>
        <taxon>Allorhodopirellula</taxon>
    </lineage>
</organism>
<dbReference type="Gene3D" id="1.10.1740.10">
    <property type="match status" value="1"/>
</dbReference>
<dbReference type="Pfam" id="PF08281">
    <property type="entry name" value="Sigma70_r4_2"/>
    <property type="match status" value="1"/>
</dbReference>
<evidence type="ECO:0000256" key="1">
    <source>
        <dbReference type="ARBA" id="ARBA00010641"/>
    </source>
</evidence>
<dbReference type="GO" id="GO:0003677">
    <property type="term" value="F:DNA binding"/>
    <property type="evidence" value="ECO:0007669"/>
    <property type="project" value="InterPro"/>
</dbReference>
<dbReference type="SUPFAM" id="SSF88659">
    <property type="entry name" value="Sigma3 and sigma4 domains of RNA polymerase sigma factors"/>
    <property type="match status" value="1"/>
</dbReference>
<keyword evidence="4" id="KW-0804">Transcription</keyword>